<sequence length="55" mass="6624">MIGYIQYKYINLIVYKRSIKRFPLIFSIYMNGLQVFGTAYKKLVKPDIIYSIERL</sequence>
<organism evidence="2">
    <name type="scientific">Collimonas fungivorans</name>
    <dbReference type="NCBI Taxonomy" id="158899"/>
    <lineage>
        <taxon>Bacteria</taxon>
        <taxon>Pseudomonadati</taxon>
        <taxon>Pseudomonadota</taxon>
        <taxon>Betaproteobacteria</taxon>
        <taxon>Burkholderiales</taxon>
        <taxon>Oxalobacteraceae</taxon>
        <taxon>Collimonas</taxon>
    </lineage>
</organism>
<evidence type="ECO:0000256" key="1">
    <source>
        <dbReference type="SAM" id="Phobius"/>
    </source>
</evidence>
<evidence type="ECO:0000313" key="2">
    <source>
        <dbReference type="EMBL" id="AMO92753.1"/>
    </source>
</evidence>
<dbReference type="PATRIC" id="fig|158899.10.peg.23"/>
<dbReference type="Proteomes" id="UP000072421">
    <property type="component" value="Chromosome"/>
</dbReference>
<reference evidence="2 3" key="1">
    <citation type="submission" date="2015-11" db="EMBL/GenBank/DDBJ databases">
        <title>Exploring the genomic traits of fungus-feeding bacterial genus Collimonas.</title>
        <authorList>
            <person name="Song C."/>
            <person name="Schmidt R."/>
            <person name="de Jager V."/>
            <person name="Krzyzanowska D."/>
            <person name="Jongedijk E."/>
            <person name="Cankar K."/>
            <person name="Beekwilder J."/>
            <person name="van Veen A."/>
            <person name="de Boer W."/>
            <person name="van Veen J.A."/>
            <person name="Garbeva P."/>
        </authorList>
    </citation>
    <scope>NUCLEOTIDE SEQUENCE [LARGE SCALE GENOMIC DNA]</scope>
    <source>
        <strain evidence="2 3">Ter6</strain>
    </source>
</reference>
<proteinExistence type="predicted"/>
<name>A0A127P4V7_9BURK</name>
<keyword evidence="1" id="KW-1133">Transmembrane helix</keyword>
<protein>
    <submittedName>
        <fullName evidence="2">Uncharacterized protein</fullName>
    </submittedName>
</protein>
<gene>
    <name evidence="2" type="ORF">CFter6_0022</name>
</gene>
<accession>A0A127P4V7</accession>
<evidence type="ECO:0000313" key="3">
    <source>
        <dbReference type="Proteomes" id="UP000072421"/>
    </source>
</evidence>
<keyword evidence="1" id="KW-0812">Transmembrane</keyword>
<feature type="transmembrane region" description="Helical" evidence="1">
    <location>
        <begin position="21"/>
        <end position="40"/>
    </location>
</feature>
<dbReference type="EMBL" id="CP013232">
    <property type="protein sequence ID" value="AMO92753.1"/>
    <property type="molecule type" value="Genomic_DNA"/>
</dbReference>
<dbReference type="AlphaFoldDB" id="A0A127P4V7"/>
<keyword evidence="1" id="KW-0472">Membrane</keyword>